<protein>
    <submittedName>
        <fullName evidence="1">Uncharacterized protein</fullName>
    </submittedName>
</protein>
<dbReference type="AlphaFoldDB" id="A0A2P2R1F3"/>
<dbReference type="EMBL" id="GGEC01092460">
    <property type="protein sequence ID" value="MBX72944.1"/>
    <property type="molecule type" value="Transcribed_RNA"/>
</dbReference>
<reference evidence="1" key="1">
    <citation type="submission" date="2018-02" db="EMBL/GenBank/DDBJ databases">
        <title>Rhizophora mucronata_Transcriptome.</title>
        <authorList>
            <person name="Meera S.P."/>
            <person name="Sreeshan A."/>
            <person name="Augustine A."/>
        </authorList>
    </citation>
    <scope>NUCLEOTIDE SEQUENCE</scope>
    <source>
        <tissue evidence="1">Leaf</tissue>
    </source>
</reference>
<proteinExistence type="predicted"/>
<evidence type="ECO:0000313" key="1">
    <source>
        <dbReference type="EMBL" id="MBX72944.1"/>
    </source>
</evidence>
<accession>A0A2P2R1F3</accession>
<name>A0A2P2R1F3_RHIMU</name>
<organism evidence="1">
    <name type="scientific">Rhizophora mucronata</name>
    <name type="common">Asiatic mangrove</name>
    <dbReference type="NCBI Taxonomy" id="61149"/>
    <lineage>
        <taxon>Eukaryota</taxon>
        <taxon>Viridiplantae</taxon>
        <taxon>Streptophyta</taxon>
        <taxon>Embryophyta</taxon>
        <taxon>Tracheophyta</taxon>
        <taxon>Spermatophyta</taxon>
        <taxon>Magnoliopsida</taxon>
        <taxon>eudicotyledons</taxon>
        <taxon>Gunneridae</taxon>
        <taxon>Pentapetalae</taxon>
        <taxon>rosids</taxon>
        <taxon>fabids</taxon>
        <taxon>Malpighiales</taxon>
        <taxon>Rhizophoraceae</taxon>
        <taxon>Rhizophora</taxon>
    </lineage>
</organism>
<sequence length="36" mass="4078">MQRGVLHPFPAFQCIKLLYCSLTPASTQSFSIPECY</sequence>